<evidence type="ECO:0000256" key="2">
    <source>
        <dbReference type="SAM" id="MobiDB-lite"/>
    </source>
</evidence>
<feature type="region of interest" description="Disordered" evidence="2">
    <location>
        <begin position="217"/>
        <end position="240"/>
    </location>
</feature>
<protein>
    <submittedName>
        <fullName evidence="3">CoA transferase</fullName>
    </submittedName>
</protein>
<reference evidence="4" key="1">
    <citation type="journal article" date="2019" name="Int. J. Syst. Evol. Microbiol.">
        <title>The Global Catalogue of Microorganisms (GCM) 10K type strain sequencing project: providing services to taxonomists for standard genome sequencing and annotation.</title>
        <authorList>
            <consortium name="The Broad Institute Genomics Platform"/>
            <consortium name="The Broad Institute Genome Sequencing Center for Infectious Disease"/>
            <person name="Wu L."/>
            <person name="Ma J."/>
        </authorList>
    </citation>
    <scope>NUCLEOTIDE SEQUENCE [LARGE SCALE GENOMIC DNA]</scope>
    <source>
        <strain evidence="4">JCM 16702</strain>
    </source>
</reference>
<keyword evidence="1 3" id="KW-0808">Transferase</keyword>
<dbReference type="EMBL" id="BAAAZG010000001">
    <property type="protein sequence ID" value="GAA4057609.1"/>
    <property type="molecule type" value="Genomic_DNA"/>
</dbReference>
<dbReference type="PANTHER" id="PTHR48207:SF3">
    <property type="entry name" value="SUCCINATE--HYDROXYMETHYLGLUTARATE COA-TRANSFERASE"/>
    <property type="match status" value="1"/>
</dbReference>
<name>A0ABP7V1P1_9ACTN</name>
<gene>
    <name evidence="3" type="ORF">GCM10022214_07050</name>
</gene>
<dbReference type="GO" id="GO:0016740">
    <property type="term" value="F:transferase activity"/>
    <property type="evidence" value="ECO:0007669"/>
    <property type="project" value="UniProtKB-KW"/>
</dbReference>
<dbReference type="PANTHER" id="PTHR48207">
    <property type="entry name" value="SUCCINATE--HYDROXYMETHYLGLUTARATE COA-TRANSFERASE"/>
    <property type="match status" value="1"/>
</dbReference>
<dbReference type="Proteomes" id="UP001500683">
    <property type="component" value="Unassembled WGS sequence"/>
</dbReference>
<organism evidence="3 4">
    <name type="scientific">Actinomadura miaoliensis</name>
    <dbReference type="NCBI Taxonomy" id="430685"/>
    <lineage>
        <taxon>Bacteria</taxon>
        <taxon>Bacillati</taxon>
        <taxon>Actinomycetota</taxon>
        <taxon>Actinomycetes</taxon>
        <taxon>Streptosporangiales</taxon>
        <taxon>Thermomonosporaceae</taxon>
        <taxon>Actinomadura</taxon>
    </lineage>
</organism>
<dbReference type="InterPro" id="IPR044855">
    <property type="entry name" value="CoA-Trfase_III_dom3_sf"/>
</dbReference>
<dbReference type="Pfam" id="PF02515">
    <property type="entry name" value="CoA_transf_3"/>
    <property type="match status" value="2"/>
</dbReference>
<dbReference type="RefSeq" id="WP_344940433.1">
    <property type="nucleotide sequence ID" value="NZ_BAAAZG010000001.1"/>
</dbReference>
<sequence>MLEHLRVLDLTDERGLMCGRLLADLGADVVQVEPPGGSRARSVPPVAGGPGRPSLFWETYAAGRRGVVADLDTEEGRSLVRRLADAADVVVTSAPAAWLRERGLDPATLRAGRPRLVVTAITAFGPAGPKADYADSDLVVWAAGGPLDPHRDGDRPPLRISAPQAFLQAGADAAAGTLLAVLARTVTGEGQVVDVSAQACLGVATLARVLAHAVGDDKPEWHREPAPRSDQSGSGAATPNAMKKWHVRDGMVELHLSMGPAAGAFTNNLFAWLRDEGAVDERIASWDWRTLPGLLADGTLTPADLDDARAAVRAFLKDRTKAEVLDAALRRRLLCVPIFDMADVANAPHLAARGFWSEVEIEGRRVRIPGRFARVTGDDGPRVRRRAPRVGEHTDEVIREWLPRERAGRDAPPARPRGARALDGLKVLDLSWVVAGPLIGRTLADFGARVVRAESSTRVETARLMQPFYGGVPGPENSALFGNCNAGKLGLTVDLKSEDGRAVVRDLARWADVVVESFSPGQMARWGLDYAALAAANPSLIMLSTSIAGQSGPLARLAGYGNVGSSLSGLQGLVGWEDRLPLGPFGPYTDYIGPRLALAALLAAVEDRRRTGRGRHIDVAQIEAGVFFLSPQVARFGFDGTIARRRGNRDEAFVPHGVYPCRPEDGRDRFVAIAVRTDGEWRRLAAAMGRPDLAGRDDLATARGRREHEELLDEAIAEWTSRHRAQDVEGLLQAEGVPAHMSQASADFVADPQLAARGHVVALPHRLHGTAYVEGPRCLLSATPGVVERPAPTLGQDNETVLREILGYPEARVRELLEGGALR</sequence>
<dbReference type="InterPro" id="IPR003673">
    <property type="entry name" value="CoA-Trfase_fam_III"/>
</dbReference>
<dbReference type="Gene3D" id="3.30.1540.10">
    <property type="entry name" value="formyl-coa transferase, domain 3"/>
    <property type="match status" value="2"/>
</dbReference>
<accession>A0ABP7V1P1</accession>
<evidence type="ECO:0000313" key="3">
    <source>
        <dbReference type="EMBL" id="GAA4057609.1"/>
    </source>
</evidence>
<dbReference type="SUPFAM" id="SSF89796">
    <property type="entry name" value="CoA-transferase family III (CaiB/BaiF)"/>
    <property type="match status" value="2"/>
</dbReference>
<evidence type="ECO:0000313" key="4">
    <source>
        <dbReference type="Proteomes" id="UP001500683"/>
    </source>
</evidence>
<keyword evidence="4" id="KW-1185">Reference proteome</keyword>
<dbReference type="Gene3D" id="3.40.50.10540">
    <property type="entry name" value="Crotonobetainyl-coa:carnitine coa-transferase, domain 1"/>
    <property type="match status" value="2"/>
</dbReference>
<comment type="caution">
    <text evidence="3">The sequence shown here is derived from an EMBL/GenBank/DDBJ whole genome shotgun (WGS) entry which is preliminary data.</text>
</comment>
<dbReference type="InterPro" id="IPR023606">
    <property type="entry name" value="CoA-Trfase_III_dom_1_sf"/>
</dbReference>
<feature type="compositionally biased region" description="Basic and acidic residues" evidence="2">
    <location>
        <begin position="217"/>
        <end position="227"/>
    </location>
</feature>
<proteinExistence type="predicted"/>
<evidence type="ECO:0000256" key="1">
    <source>
        <dbReference type="ARBA" id="ARBA00022679"/>
    </source>
</evidence>
<dbReference type="InterPro" id="IPR050483">
    <property type="entry name" value="CoA-transferase_III_domain"/>
</dbReference>